<proteinExistence type="predicted"/>
<gene>
    <name evidence="2" type="ORF">g.11824</name>
</gene>
<dbReference type="EMBL" id="GEDC01003979">
    <property type="protein sequence ID" value="JAS33319.1"/>
    <property type="molecule type" value="Transcribed_RNA"/>
</dbReference>
<feature type="coiled-coil region" evidence="1">
    <location>
        <begin position="135"/>
        <end position="234"/>
    </location>
</feature>
<evidence type="ECO:0000313" key="2">
    <source>
        <dbReference type="EMBL" id="JAS33319.1"/>
    </source>
</evidence>
<protein>
    <submittedName>
        <fullName evidence="2">Uncharacterized protein</fullName>
    </submittedName>
</protein>
<name>A0A1B6E5Z9_9HEMI</name>
<keyword evidence="1" id="KW-0175">Coiled coil</keyword>
<dbReference type="AlphaFoldDB" id="A0A1B6E5Z9"/>
<feature type="coiled-coil region" evidence="1">
    <location>
        <begin position="25"/>
        <end position="52"/>
    </location>
</feature>
<sequence length="413" mass="48911">MSEENNFSEHFNSFMSDVESMENLYIEKLNKLRKLENCIAELKEDLRNIRASEKTIRLKNNSYLIFIGQQQDVIGEFLKIRDEIEILKQSLNDLKATYCKLNNKYKTEQKMSEPEIKQIVDEHLKEILAIKEKGHEQAMRVKMELEAQLNKYNVDCAELQTHIDCIKKEREETFITSMQKYKEVISRQIENILSLENENKALEEQSIKELAILQERLNEKEQQHQAEIETWKHAELNRSRITHLKNSSDEMSDNYCETTKKERFYQQSTNFFQPQNKISSTIPTKTPTITYQNTNKAYLDKQSQIAHLKYKFQENLKLDDNFDSYRNVDQRDLLSNRVATVNTKSRENLETNYHSEENAYIENENESLKINEIADGNENGQIHISIKKTKPRFPAPRKRKLFNLKDSEYMIAN</sequence>
<reference evidence="2" key="1">
    <citation type="submission" date="2015-12" db="EMBL/GenBank/DDBJ databases">
        <title>De novo transcriptome assembly of four potential Pierce s Disease insect vectors from Arizona vineyards.</title>
        <authorList>
            <person name="Tassone E.E."/>
        </authorList>
    </citation>
    <scope>NUCLEOTIDE SEQUENCE</scope>
</reference>
<evidence type="ECO:0000256" key="1">
    <source>
        <dbReference type="SAM" id="Coils"/>
    </source>
</evidence>
<accession>A0A1B6E5Z9</accession>
<organism evidence="2">
    <name type="scientific">Clastoptera arizonana</name>
    <name type="common">Arizona spittle bug</name>
    <dbReference type="NCBI Taxonomy" id="38151"/>
    <lineage>
        <taxon>Eukaryota</taxon>
        <taxon>Metazoa</taxon>
        <taxon>Ecdysozoa</taxon>
        <taxon>Arthropoda</taxon>
        <taxon>Hexapoda</taxon>
        <taxon>Insecta</taxon>
        <taxon>Pterygota</taxon>
        <taxon>Neoptera</taxon>
        <taxon>Paraneoptera</taxon>
        <taxon>Hemiptera</taxon>
        <taxon>Auchenorrhyncha</taxon>
        <taxon>Cercopoidea</taxon>
        <taxon>Clastopteridae</taxon>
        <taxon>Clastoptera</taxon>
    </lineage>
</organism>